<dbReference type="RefSeq" id="XP_007709408.1">
    <property type="nucleotide sequence ID" value="XM_007711218.1"/>
</dbReference>
<accession>W6YKV8</accession>
<gene>
    <name evidence="2" type="ORF">COCCADRAFT_88483</name>
</gene>
<evidence type="ECO:0000313" key="2">
    <source>
        <dbReference type="EMBL" id="EUC36289.1"/>
    </source>
</evidence>
<sequence>IGTGLWMTSSAVQLSVMGGPKGWEEAFTCKAVALATALGRERRRNGRRVRQEWGQADKSQDPD</sequence>
<feature type="non-terminal residue" evidence="2">
    <location>
        <position position="1"/>
    </location>
</feature>
<name>W6YKV8_COCC2</name>
<dbReference type="OrthoDB" id="3693520at2759"/>
<feature type="region of interest" description="Disordered" evidence="1">
    <location>
        <begin position="41"/>
        <end position="63"/>
    </location>
</feature>
<reference evidence="2 3" key="1">
    <citation type="journal article" date="2013" name="PLoS Genet.">
        <title>Comparative genome structure, secondary metabolite, and effector coding capacity across Cochliobolus pathogens.</title>
        <authorList>
            <person name="Condon B.J."/>
            <person name="Leng Y."/>
            <person name="Wu D."/>
            <person name="Bushley K.E."/>
            <person name="Ohm R.A."/>
            <person name="Otillar R."/>
            <person name="Martin J."/>
            <person name="Schackwitz W."/>
            <person name="Grimwood J."/>
            <person name="MohdZainudin N."/>
            <person name="Xue C."/>
            <person name="Wang R."/>
            <person name="Manning V.A."/>
            <person name="Dhillon B."/>
            <person name="Tu Z.J."/>
            <person name="Steffenson B.J."/>
            <person name="Salamov A."/>
            <person name="Sun H."/>
            <person name="Lowry S."/>
            <person name="LaButti K."/>
            <person name="Han J."/>
            <person name="Copeland A."/>
            <person name="Lindquist E."/>
            <person name="Barry K."/>
            <person name="Schmutz J."/>
            <person name="Baker S.E."/>
            <person name="Ciuffetti L.M."/>
            <person name="Grigoriev I.V."/>
            <person name="Zhong S."/>
            <person name="Turgeon B.G."/>
        </authorList>
    </citation>
    <scope>NUCLEOTIDE SEQUENCE [LARGE SCALE GENOMIC DNA]</scope>
    <source>
        <strain evidence="2 3">26-R-13</strain>
    </source>
</reference>
<proteinExistence type="predicted"/>
<dbReference type="KEGG" id="bze:COCCADRAFT_88483"/>
<organism evidence="2 3">
    <name type="scientific">Cochliobolus carbonum (strain 26-R-13)</name>
    <name type="common">Maize leaf spot fungus</name>
    <name type="synonym">Bipolaris zeicola</name>
    <dbReference type="NCBI Taxonomy" id="930089"/>
    <lineage>
        <taxon>Eukaryota</taxon>
        <taxon>Fungi</taxon>
        <taxon>Dikarya</taxon>
        <taxon>Ascomycota</taxon>
        <taxon>Pezizomycotina</taxon>
        <taxon>Dothideomycetes</taxon>
        <taxon>Pleosporomycetidae</taxon>
        <taxon>Pleosporales</taxon>
        <taxon>Pleosporineae</taxon>
        <taxon>Pleosporaceae</taxon>
        <taxon>Bipolaris</taxon>
    </lineage>
</organism>
<evidence type="ECO:0000313" key="3">
    <source>
        <dbReference type="Proteomes" id="UP000053841"/>
    </source>
</evidence>
<protein>
    <submittedName>
        <fullName evidence="2">Uncharacterized protein</fullName>
    </submittedName>
</protein>
<evidence type="ECO:0000256" key="1">
    <source>
        <dbReference type="SAM" id="MobiDB-lite"/>
    </source>
</evidence>
<dbReference type="Proteomes" id="UP000053841">
    <property type="component" value="Unassembled WGS sequence"/>
</dbReference>
<keyword evidence="3" id="KW-1185">Reference proteome</keyword>
<dbReference type="AlphaFoldDB" id="W6YKV8"/>
<dbReference type="GeneID" id="19152574"/>
<dbReference type="EMBL" id="KI964563">
    <property type="protein sequence ID" value="EUC36289.1"/>
    <property type="molecule type" value="Genomic_DNA"/>
</dbReference>
<dbReference type="HOGENOM" id="CLU_196395_0_0_1"/>